<dbReference type="PRINTS" id="PR00598">
    <property type="entry name" value="HTHMARR"/>
</dbReference>
<keyword evidence="2" id="KW-0238">DNA-binding</keyword>
<organism evidence="5 6">
    <name type="scientific">Seinonella peptonophila</name>
    <dbReference type="NCBI Taxonomy" id="112248"/>
    <lineage>
        <taxon>Bacteria</taxon>
        <taxon>Bacillati</taxon>
        <taxon>Bacillota</taxon>
        <taxon>Bacilli</taxon>
        <taxon>Bacillales</taxon>
        <taxon>Thermoactinomycetaceae</taxon>
        <taxon>Seinonella</taxon>
    </lineage>
</organism>
<dbReference type="PROSITE" id="PS51186">
    <property type="entry name" value="GNAT"/>
    <property type="match status" value="1"/>
</dbReference>
<dbReference type="CDD" id="cd04301">
    <property type="entry name" value="NAT_SF"/>
    <property type="match status" value="1"/>
</dbReference>
<keyword evidence="6" id="KW-1185">Reference proteome</keyword>
<dbReference type="GO" id="GO:0008080">
    <property type="term" value="F:N-acetyltransferase activity"/>
    <property type="evidence" value="ECO:0007669"/>
    <property type="project" value="InterPro"/>
</dbReference>
<dbReference type="STRING" id="112248.SAMN05444392_12319"/>
<gene>
    <name evidence="5" type="ORF">SAMN05444392_12319</name>
</gene>
<dbReference type="Gene3D" id="3.40.630.30">
    <property type="match status" value="1"/>
</dbReference>
<dbReference type="Gene3D" id="1.10.10.10">
    <property type="entry name" value="Winged helix-like DNA-binding domain superfamily/Winged helix DNA-binding domain"/>
    <property type="match status" value="1"/>
</dbReference>
<dbReference type="SUPFAM" id="SSF55729">
    <property type="entry name" value="Acyl-CoA N-acyltransferases (Nat)"/>
    <property type="match status" value="1"/>
</dbReference>
<evidence type="ECO:0000313" key="6">
    <source>
        <dbReference type="Proteomes" id="UP000184476"/>
    </source>
</evidence>
<proteinExistence type="predicted"/>
<dbReference type="InterPro" id="IPR036390">
    <property type="entry name" value="WH_DNA-bd_sf"/>
</dbReference>
<dbReference type="PROSITE" id="PS50995">
    <property type="entry name" value="HTH_MARR_2"/>
    <property type="match status" value="1"/>
</dbReference>
<dbReference type="InterPro" id="IPR011991">
    <property type="entry name" value="ArsR-like_HTH"/>
</dbReference>
<protein>
    <submittedName>
        <fullName evidence="5">Transcriptional regulator, MarR family with acetyltransferase activity</fullName>
    </submittedName>
</protein>
<dbReference type="EMBL" id="FQVL01000023">
    <property type="protein sequence ID" value="SHF41433.1"/>
    <property type="molecule type" value="Genomic_DNA"/>
</dbReference>
<dbReference type="PANTHER" id="PTHR13947:SF37">
    <property type="entry name" value="LD18367P"/>
    <property type="match status" value="1"/>
</dbReference>
<dbReference type="Pfam" id="PF01047">
    <property type="entry name" value="MarR"/>
    <property type="match status" value="1"/>
</dbReference>
<evidence type="ECO:0000256" key="2">
    <source>
        <dbReference type="ARBA" id="ARBA00023125"/>
    </source>
</evidence>
<dbReference type="OrthoDB" id="5419426at2"/>
<dbReference type="GO" id="GO:0003677">
    <property type="term" value="F:DNA binding"/>
    <property type="evidence" value="ECO:0007669"/>
    <property type="project" value="UniProtKB-KW"/>
</dbReference>
<accession>A0A1M5BFS8</accession>
<evidence type="ECO:0000259" key="3">
    <source>
        <dbReference type="PROSITE" id="PS50995"/>
    </source>
</evidence>
<dbReference type="SMART" id="SM00347">
    <property type="entry name" value="HTH_MARR"/>
    <property type="match status" value="1"/>
</dbReference>
<dbReference type="Pfam" id="PF00583">
    <property type="entry name" value="Acetyltransf_1"/>
    <property type="match status" value="1"/>
</dbReference>
<dbReference type="InterPro" id="IPR000182">
    <property type="entry name" value="GNAT_dom"/>
</dbReference>
<feature type="domain" description="HTH marR-type" evidence="3">
    <location>
        <begin position="1"/>
        <end position="141"/>
    </location>
</feature>
<dbReference type="SUPFAM" id="SSF46785">
    <property type="entry name" value="Winged helix' DNA-binding domain"/>
    <property type="match status" value="1"/>
</dbReference>
<dbReference type="AlphaFoldDB" id="A0A1M5BFS8"/>
<dbReference type="InterPro" id="IPR000835">
    <property type="entry name" value="HTH_MarR-typ"/>
</dbReference>
<dbReference type="Proteomes" id="UP000184476">
    <property type="component" value="Unassembled WGS sequence"/>
</dbReference>
<dbReference type="RefSeq" id="WP_073158544.1">
    <property type="nucleotide sequence ID" value="NZ_FQVL01000023.1"/>
</dbReference>
<dbReference type="GO" id="GO:0003700">
    <property type="term" value="F:DNA-binding transcription factor activity"/>
    <property type="evidence" value="ECO:0007669"/>
    <property type="project" value="InterPro"/>
</dbReference>
<name>A0A1M5BFS8_9BACL</name>
<dbReference type="InterPro" id="IPR036388">
    <property type="entry name" value="WH-like_DNA-bd_sf"/>
</dbReference>
<dbReference type="InterPro" id="IPR016181">
    <property type="entry name" value="Acyl_CoA_acyltransferase"/>
</dbReference>
<evidence type="ECO:0000313" key="5">
    <source>
        <dbReference type="EMBL" id="SHF41433.1"/>
    </source>
</evidence>
<dbReference type="PANTHER" id="PTHR13947">
    <property type="entry name" value="GNAT FAMILY N-ACETYLTRANSFERASE"/>
    <property type="match status" value="1"/>
</dbReference>
<dbReference type="CDD" id="cd00090">
    <property type="entry name" value="HTH_ARSR"/>
    <property type="match status" value="1"/>
</dbReference>
<evidence type="ECO:0000256" key="1">
    <source>
        <dbReference type="ARBA" id="ARBA00022679"/>
    </source>
</evidence>
<evidence type="ECO:0000259" key="4">
    <source>
        <dbReference type="PROSITE" id="PS51186"/>
    </source>
</evidence>
<dbReference type="InterPro" id="IPR050769">
    <property type="entry name" value="NAT_camello-type"/>
</dbReference>
<reference evidence="5 6" key="1">
    <citation type="submission" date="2016-11" db="EMBL/GenBank/DDBJ databases">
        <authorList>
            <person name="Jaros S."/>
            <person name="Januszkiewicz K."/>
            <person name="Wedrychowicz H."/>
        </authorList>
    </citation>
    <scope>NUCLEOTIDE SEQUENCE [LARGE SCALE GENOMIC DNA]</scope>
    <source>
        <strain evidence="5 6">DSM 44666</strain>
    </source>
</reference>
<keyword evidence="1 5" id="KW-0808">Transferase</keyword>
<sequence>MSISTLEERIHIIRHFNRFITKQIGVLNEGLLQTTFTLTEARLIFELANHQEITSSELIEWLGLDRGYLSRLIKSLESNGIVTKTQSKVDGRHRLLKLTSEGLEAAKRLNQRSQNEIIEMLSHISEEDQERLCSAMKTIENIMKQDQKKSEVFILRSHEPGDIGWITYRHACLYAREYGWNEHFEAMVAEILAKFVKNFNPEKEKCWIAEMDNKNVGSILVTQENEEIARLRMLLVEPKARGLGLGTRLVSESIRFAKKRDYKKLVLWTNNVLLSARNIYKSLGFQCVDKKEHQNFGPQLIGETWELSLD</sequence>
<feature type="domain" description="N-acetyltransferase" evidence="4">
    <location>
        <begin position="163"/>
        <end position="310"/>
    </location>
</feature>